<evidence type="ECO:0000313" key="1">
    <source>
        <dbReference type="EMBL" id="MBX54365.1"/>
    </source>
</evidence>
<proteinExistence type="predicted"/>
<dbReference type="EMBL" id="GGEC01073881">
    <property type="protein sequence ID" value="MBX54365.1"/>
    <property type="molecule type" value="Transcribed_RNA"/>
</dbReference>
<organism evidence="1">
    <name type="scientific">Rhizophora mucronata</name>
    <name type="common">Asiatic mangrove</name>
    <dbReference type="NCBI Taxonomy" id="61149"/>
    <lineage>
        <taxon>Eukaryota</taxon>
        <taxon>Viridiplantae</taxon>
        <taxon>Streptophyta</taxon>
        <taxon>Embryophyta</taxon>
        <taxon>Tracheophyta</taxon>
        <taxon>Spermatophyta</taxon>
        <taxon>Magnoliopsida</taxon>
        <taxon>eudicotyledons</taxon>
        <taxon>Gunneridae</taxon>
        <taxon>Pentapetalae</taxon>
        <taxon>rosids</taxon>
        <taxon>fabids</taxon>
        <taxon>Malpighiales</taxon>
        <taxon>Rhizophoraceae</taxon>
        <taxon>Rhizophora</taxon>
    </lineage>
</organism>
<reference evidence="1" key="1">
    <citation type="submission" date="2018-02" db="EMBL/GenBank/DDBJ databases">
        <title>Rhizophora mucronata_Transcriptome.</title>
        <authorList>
            <person name="Meera S.P."/>
            <person name="Sreeshan A."/>
            <person name="Augustine A."/>
        </authorList>
    </citation>
    <scope>NUCLEOTIDE SEQUENCE</scope>
    <source>
        <tissue evidence="1">Leaf</tissue>
    </source>
</reference>
<name>A0A2P2PHY7_RHIMU</name>
<dbReference type="AlphaFoldDB" id="A0A2P2PHY7"/>
<sequence length="51" mass="6190">MCHKKNNMFSILKIEEVFFLRHILVSTQILLILKVHLTRIPCHQRRCNLFL</sequence>
<accession>A0A2P2PHY7</accession>
<protein>
    <submittedName>
        <fullName evidence="1">Uncharacterized protein</fullName>
    </submittedName>
</protein>